<dbReference type="SUPFAM" id="SSF54593">
    <property type="entry name" value="Glyoxalase/Bleomycin resistance protein/Dihydroxybiphenyl dioxygenase"/>
    <property type="match status" value="1"/>
</dbReference>
<evidence type="ECO:0000313" key="2">
    <source>
        <dbReference type="EMBL" id="SHJ18127.1"/>
    </source>
</evidence>
<keyword evidence="2" id="KW-0223">Dioxygenase</keyword>
<protein>
    <submittedName>
        <fullName evidence="2">Catechol 2,3-dioxygenase</fullName>
    </submittedName>
</protein>
<name>A0A1M6H7F5_9FIRM</name>
<keyword evidence="3" id="KW-1185">Reference proteome</keyword>
<sequence>MHIQYHSPVLMVKDIEKSRWFYEKVLKQEVEVDHGLHIVFKGRFCLWQADYAYSVVFGKSCAQPEKRGCEQLEMYFESDSLDEVFKALKVSGVEFLHEAIEQPWGQRVFRVYDPDRNVVEIAQPMEAVVLRLLKTGMSEQEVAQRTSEPIEMVQEVRRKLAD</sequence>
<proteinExistence type="predicted"/>
<gene>
    <name evidence="2" type="ORF">SAMN05444373_10303</name>
</gene>
<evidence type="ECO:0000313" key="3">
    <source>
        <dbReference type="Proteomes" id="UP000324781"/>
    </source>
</evidence>
<dbReference type="InterPro" id="IPR029068">
    <property type="entry name" value="Glyas_Bleomycin-R_OHBP_Dase"/>
</dbReference>
<dbReference type="EMBL" id="FQZP01000030">
    <property type="protein sequence ID" value="SHJ18127.1"/>
    <property type="molecule type" value="Genomic_DNA"/>
</dbReference>
<dbReference type="RefSeq" id="WP_149678921.1">
    <property type="nucleotide sequence ID" value="NZ_FQZP01000030.1"/>
</dbReference>
<dbReference type="GO" id="GO:0051213">
    <property type="term" value="F:dioxygenase activity"/>
    <property type="evidence" value="ECO:0007669"/>
    <property type="project" value="UniProtKB-KW"/>
</dbReference>
<organism evidence="2 3">
    <name type="scientific">Thermoclostridium caenicola</name>
    <dbReference type="NCBI Taxonomy" id="659425"/>
    <lineage>
        <taxon>Bacteria</taxon>
        <taxon>Bacillati</taxon>
        <taxon>Bacillota</taxon>
        <taxon>Clostridia</taxon>
        <taxon>Eubacteriales</taxon>
        <taxon>Oscillospiraceae</taxon>
        <taxon>Thermoclostridium</taxon>
    </lineage>
</organism>
<dbReference type="AlphaFoldDB" id="A0A1M6H7F5"/>
<accession>A0A1M6H7F5</accession>
<dbReference type="PROSITE" id="PS51819">
    <property type="entry name" value="VOC"/>
    <property type="match status" value="1"/>
</dbReference>
<feature type="domain" description="VOC" evidence="1">
    <location>
        <begin position="4"/>
        <end position="124"/>
    </location>
</feature>
<keyword evidence="2" id="KW-0560">Oxidoreductase</keyword>
<dbReference type="Proteomes" id="UP000324781">
    <property type="component" value="Unassembled WGS sequence"/>
</dbReference>
<evidence type="ECO:0000259" key="1">
    <source>
        <dbReference type="PROSITE" id="PS51819"/>
    </source>
</evidence>
<reference evidence="2 3" key="1">
    <citation type="submission" date="2016-11" db="EMBL/GenBank/DDBJ databases">
        <authorList>
            <person name="Varghese N."/>
            <person name="Submissions S."/>
        </authorList>
    </citation>
    <scope>NUCLEOTIDE SEQUENCE [LARGE SCALE GENOMIC DNA]</scope>
    <source>
        <strain evidence="2 3">DSM 19027</strain>
    </source>
</reference>
<dbReference type="InterPro" id="IPR037523">
    <property type="entry name" value="VOC_core"/>
</dbReference>
<dbReference type="Pfam" id="PF12681">
    <property type="entry name" value="Glyoxalase_2"/>
    <property type="match status" value="1"/>
</dbReference>
<dbReference type="InterPro" id="IPR025870">
    <property type="entry name" value="Glyoxalase-like_dom"/>
</dbReference>
<dbReference type="Gene3D" id="3.10.180.10">
    <property type="entry name" value="2,3-Dihydroxybiphenyl 1,2-Dioxygenase, domain 1"/>
    <property type="match status" value="1"/>
</dbReference>
<dbReference type="OrthoDB" id="9815599at2"/>